<proteinExistence type="predicted"/>
<evidence type="ECO:0000259" key="6">
    <source>
        <dbReference type="PROSITE" id="PS50850"/>
    </source>
</evidence>
<dbReference type="InterPro" id="IPR036259">
    <property type="entry name" value="MFS_trans_sf"/>
</dbReference>
<dbReference type="InterPro" id="IPR005828">
    <property type="entry name" value="MFS_sugar_transport-like"/>
</dbReference>
<keyword evidence="4 5" id="KW-0472">Membrane</keyword>
<reference evidence="7" key="1">
    <citation type="submission" date="2018-11" db="EMBL/GenBank/DDBJ databases">
        <authorList>
            <person name="Alioto T."/>
            <person name="Alioto T."/>
        </authorList>
    </citation>
    <scope>NUCLEOTIDE SEQUENCE</scope>
</reference>
<feature type="transmembrane region" description="Helical" evidence="5">
    <location>
        <begin position="398"/>
        <end position="419"/>
    </location>
</feature>
<feature type="transmembrane region" description="Helical" evidence="5">
    <location>
        <begin position="148"/>
        <end position="166"/>
    </location>
</feature>
<feature type="transmembrane region" description="Helical" evidence="5">
    <location>
        <begin position="425"/>
        <end position="447"/>
    </location>
</feature>
<comment type="subcellular location">
    <subcellularLocation>
        <location evidence="1">Membrane</location>
        <topology evidence="1">Multi-pass membrane protein</topology>
    </subcellularLocation>
</comment>
<dbReference type="AlphaFoldDB" id="A0A8B6D3M8"/>
<feature type="transmembrane region" description="Helical" evidence="5">
    <location>
        <begin position="173"/>
        <end position="191"/>
    </location>
</feature>
<comment type="caution">
    <text evidence="7">The sequence shown here is derived from an EMBL/GenBank/DDBJ whole genome shotgun (WGS) entry which is preliminary data.</text>
</comment>
<dbReference type="EMBL" id="UYJE01002704">
    <property type="protein sequence ID" value="VDI13013.1"/>
    <property type="molecule type" value="Genomic_DNA"/>
</dbReference>
<dbReference type="OrthoDB" id="10021984at2759"/>
<dbReference type="PROSITE" id="PS50850">
    <property type="entry name" value="MFS"/>
    <property type="match status" value="1"/>
</dbReference>
<gene>
    <name evidence="7" type="ORF">MGAL_10B027225</name>
</gene>
<keyword evidence="3 5" id="KW-1133">Transmembrane helix</keyword>
<keyword evidence="2 5" id="KW-0812">Transmembrane</keyword>
<evidence type="ECO:0000256" key="3">
    <source>
        <dbReference type="ARBA" id="ARBA00022989"/>
    </source>
</evidence>
<organism evidence="7 8">
    <name type="scientific">Mytilus galloprovincialis</name>
    <name type="common">Mediterranean mussel</name>
    <dbReference type="NCBI Taxonomy" id="29158"/>
    <lineage>
        <taxon>Eukaryota</taxon>
        <taxon>Metazoa</taxon>
        <taxon>Spiralia</taxon>
        <taxon>Lophotrochozoa</taxon>
        <taxon>Mollusca</taxon>
        <taxon>Bivalvia</taxon>
        <taxon>Autobranchia</taxon>
        <taxon>Pteriomorphia</taxon>
        <taxon>Mytilida</taxon>
        <taxon>Mytiloidea</taxon>
        <taxon>Mytilidae</taxon>
        <taxon>Mytilinae</taxon>
        <taxon>Mytilus</taxon>
    </lineage>
</organism>
<dbReference type="SUPFAM" id="SSF103473">
    <property type="entry name" value="MFS general substrate transporter"/>
    <property type="match status" value="1"/>
</dbReference>
<evidence type="ECO:0000313" key="8">
    <source>
        <dbReference type="Proteomes" id="UP000596742"/>
    </source>
</evidence>
<feature type="transmembrane region" description="Helical" evidence="5">
    <location>
        <begin position="21"/>
        <end position="44"/>
    </location>
</feature>
<dbReference type="CDD" id="cd17317">
    <property type="entry name" value="MFS_SLC22"/>
    <property type="match status" value="1"/>
</dbReference>
<feature type="transmembrane region" description="Helical" evidence="5">
    <location>
        <begin position="257"/>
        <end position="276"/>
    </location>
</feature>
<feature type="transmembrane region" description="Helical" evidence="5">
    <location>
        <begin position="334"/>
        <end position="355"/>
    </location>
</feature>
<evidence type="ECO:0000313" key="7">
    <source>
        <dbReference type="EMBL" id="VDI13013.1"/>
    </source>
</evidence>
<dbReference type="GO" id="GO:0016020">
    <property type="term" value="C:membrane"/>
    <property type="evidence" value="ECO:0007669"/>
    <property type="project" value="UniProtKB-SubCell"/>
</dbReference>
<protein>
    <submittedName>
        <fullName evidence="7">MFS transporter, OCT family, solute carrier family 22 (Organic cation transporter), member 4/5</fullName>
    </submittedName>
</protein>
<accession>A0A8B6D3M8</accession>
<evidence type="ECO:0000256" key="2">
    <source>
        <dbReference type="ARBA" id="ARBA00022692"/>
    </source>
</evidence>
<feature type="domain" description="Major facilitator superfamily (MFS) profile" evidence="6">
    <location>
        <begin position="24"/>
        <end position="517"/>
    </location>
</feature>
<dbReference type="Gene3D" id="1.20.1250.20">
    <property type="entry name" value="MFS general substrate transporter like domains"/>
    <property type="match status" value="1"/>
</dbReference>
<evidence type="ECO:0000256" key="1">
    <source>
        <dbReference type="ARBA" id="ARBA00004141"/>
    </source>
</evidence>
<keyword evidence="8" id="KW-1185">Reference proteome</keyword>
<dbReference type="InterPro" id="IPR020846">
    <property type="entry name" value="MFS_dom"/>
</dbReference>
<sequence>MKFDDILSEIGDFGTYQKRKFVLLTVAWMLTPAVTAFSVFILGIPDHRCRIPGFANDTYNVQGTLHHNMIQMFIPLSNEDDKKYDQCHVYQIDQSNTVFDENNSHPINASLVKCSSWVYSNDVFDYTFVVKENLVCDNKYKVSVSKTVLFAGTLLGSFTFGLLSDLIGRRKTLLLAVLTLFGSCMTLAWSVNYTMFIIVRFFTGVGVVGMYITTFVIGMEWTGPSKRTFVGIFIATFTPGGVLLYILESYFIRTWNWIIIATAIPTGLYLILWWFIPESPRWLCSKGRMTEAKALLQHAAVVNKTTFPDKMLDELTPDNKESGRVWLLFSDKTLACRTVIIFFNWMVVSMVFYGLSLNTGILYGDYYINFMLSVLVEYPGQFLPLLMLGRIGRTRSHFIYMGVGGLACLSTIFTANYAGKDLQPLTTTLALLGKLFSTAGFATIYIISAEVFPTVIRNAGMGSSSVWARVGGMISPYIADTADLVGGTTGKAVPLVIFGGACVLAALLTLILPETLNRQLPETIEDGRHFSRNIDKKKQAKSKEQTRL</sequence>
<evidence type="ECO:0000256" key="4">
    <source>
        <dbReference type="ARBA" id="ARBA00023136"/>
    </source>
</evidence>
<dbReference type="PANTHER" id="PTHR24064">
    <property type="entry name" value="SOLUTE CARRIER FAMILY 22 MEMBER"/>
    <property type="match status" value="1"/>
</dbReference>
<feature type="transmembrane region" description="Helical" evidence="5">
    <location>
        <begin position="229"/>
        <end position="251"/>
    </location>
</feature>
<feature type="transmembrane region" description="Helical" evidence="5">
    <location>
        <begin position="197"/>
        <end position="217"/>
    </location>
</feature>
<dbReference type="Pfam" id="PF00083">
    <property type="entry name" value="Sugar_tr"/>
    <property type="match status" value="1"/>
</dbReference>
<feature type="transmembrane region" description="Helical" evidence="5">
    <location>
        <begin position="491"/>
        <end position="512"/>
    </location>
</feature>
<feature type="transmembrane region" description="Helical" evidence="5">
    <location>
        <begin position="367"/>
        <end position="386"/>
    </location>
</feature>
<evidence type="ECO:0000256" key="5">
    <source>
        <dbReference type="SAM" id="Phobius"/>
    </source>
</evidence>
<dbReference type="GO" id="GO:0022857">
    <property type="term" value="F:transmembrane transporter activity"/>
    <property type="evidence" value="ECO:0007669"/>
    <property type="project" value="InterPro"/>
</dbReference>
<name>A0A8B6D3M8_MYTGA</name>
<dbReference type="Proteomes" id="UP000596742">
    <property type="component" value="Unassembled WGS sequence"/>
</dbReference>